<protein>
    <submittedName>
        <fullName evidence="7">DUF202 domain-containing protein</fullName>
    </submittedName>
</protein>
<evidence type="ECO:0000256" key="3">
    <source>
        <dbReference type="ARBA" id="ARBA00022989"/>
    </source>
</evidence>
<dbReference type="Proteomes" id="UP000305517">
    <property type="component" value="Unassembled WGS sequence"/>
</dbReference>
<dbReference type="OrthoDB" id="582337at2"/>
<dbReference type="AlphaFoldDB" id="A0A5R8WNP9"/>
<evidence type="ECO:0000256" key="4">
    <source>
        <dbReference type="ARBA" id="ARBA00023136"/>
    </source>
</evidence>
<evidence type="ECO:0000259" key="6">
    <source>
        <dbReference type="Pfam" id="PF02656"/>
    </source>
</evidence>
<feature type="domain" description="DUF202" evidence="6">
    <location>
        <begin position="19"/>
        <end position="81"/>
    </location>
</feature>
<dbReference type="Pfam" id="PF02656">
    <property type="entry name" value="DUF202"/>
    <property type="match status" value="1"/>
</dbReference>
<name>A0A5R8WNP9_9BACT</name>
<feature type="transmembrane region" description="Helical" evidence="5">
    <location>
        <begin position="28"/>
        <end position="49"/>
    </location>
</feature>
<keyword evidence="4 5" id="KW-0472">Membrane</keyword>
<proteinExistence type="predicted"/>
<keyword evidence="3 5" id="KW-1133">Transmembrane helix</keyword>
<evidence type="ECO:0000256" key="2">
    <source>
        <dbReference type="ARBA" id="ARBA00022692"/>
    </source>
</evidence>
<gene>
    <name evidence="7" type="ORF">FDY95_15690</name>
</gene>
<evidence type="ECO:0000256" key="5">
    <source>
        <dbReference type="SAM" id="Phobius"/>
    </source>
</evidence>
<reference evidence="7 8" key="1">
    <citation type="submission" date="2019-05" db="EMBL/GenBank/DDBJ databases">
        <title>Hymenobacter edaphi sp. nov., isolated from abandoned arsenic-contaminated farmland soil.</title>
        <authorList>
            <person name="Nie L."/>
        </authorList>
    </citation>
    <scope>NUCLEOTIDE SEQUENCE [LARGE SCALE GENOMIC DNA]</scope>
    <source>
        <strain evidence="7 8">1-3-3-8</strain>
    </source>
</reference>
<keyword evidence="8" id="KW-1185">Reference proteome</keyword>
<sequence>MTPRPDSSLSLSDRLALERTRLANERTVLAYLRTGMALVLAGFSLVNFFRENIYVWVGVLFVPLGLGIVTLGWLRFLAKRRRIRQAMQ</sequence>
<accession>A0A5R8WNP9</accession>
<comment type="caution">
    <text evidence="7">The sequence shown here is derived from an EMBL/GenBank/DDBJ whole genome shotgun (WGS) entry which is preliminary data.</text>
</comment>
<organism evidence="7 8">
    <name type="scientific">Hymenobacter jeollabukensis</name>
    <dbReference type="NCBI Taxonomy" id="2025313"/>
    <lineage>
        <taxon>Bacteria</taxon>
        <taxon>Pseudomonadati</taxon>
        <taxon>Bacteroidota</taxon>
        <taxon>Cytophagia</taxon>
        <taxon>Cytophagales</taxon>
        <taxon>Hymenobacteraceae</taxon>
        <taxon>Hymenobacter</taxon>
    </lineage>
</organism>
<evidence type="ECO:0000313" key="7">
    <source>
        <dbReference type="EMBL" id="TLM91042.1"/>
    </source>
</evidence>
<dbReference type="InterPro" id="IPR003807">
    <property type="entry name" value="DUF202"/>
</dbReference>
<evidence type="ECO:0000256" key="1">
    <source>
        <dbReference type="ARBA" id="ARBA00004127"/>
    </source>
</evidence>
<dbReference type="RefSeq" id="WP_138079145.1">
    <property type="nucleotide sequence ID" value="NZ_VAJM01000008.1"/>
</dbReference>
<feature type="transmembrane region" description="Helical" evidence="5">
    <location>
        <begin position="55"/>
        <end position="78"/>
    </location>
</feature>
<dbReference type="EMBL" id="VAJM01000008">
    <property type="protein sequence ID" value="TLM91042.1"/>
    <property type="molecule type" value="Genomic_DNA"/>
</dbReference>
<dbReference type="GO" id="GO:0012505">
    <property type="term" value="C:endomembrane system"/>
    <property type="evidence" value="ECO:0007669"/>
    <property type="project" value="UniProtKB-SubCell"/>
</dbReference>
<keyword evidence="2 5" id="KW-0812">Transmembrane</keyword>
<comment type="subcellular location">
    <subcellularLocation>
        <location evidence="1">Endomembrane system</location>
        <topology evidence="1">Multi-pass membrane protein</topology>
    </subcellularLocation>
</comment>
<evidence type="ECO:0000313" key="8">
    <source>
        <dbReference type="Proteomes" id="UP000305517"/>
    </source>
</evidence>